<dbReference type="EMBL" id="JAEKJA010000002">
    <property type="protein sequence ID" value="MBJ3774672.1"/>
    <property type="molecule type" value="Genomic_DNA"/>
</dbReference>
<evidence type="ECO:0000313" key="6">
    <source>
        <dbReference type="Proteomes" id="UP000609531"/>
    </source>
</evidence>
<protein>
    <submittedName>
        <fullName evidence="5">Transketolase</fullName>
    </submittedName>
</protein>
<dbReference type="InterPro" id="IPR005474">
    <property type="entry name" value="Transketolase_N"/>
</dbReference>
<dbReference type="CDD" id="cd02012">
    <property type="entry name" value="TPP_TK"/>
    <property type="match status" value="1"/>
</dbReference>
<evidence type="ECO:0000259" key="4">
    <source>
        <dbReference type="Pfam" id="PF00456"/>
    </source>
</evidence>
<dbReference type="Gene3D" id="3.40.50.970">
    <property type="match status" value="1"/>
</dbReference>
<reference evidence="5" key="1">
    <citation type="submission" date="2020-12" db="EMBL/GenBank/DDBJ databases">
        <title>Bacterial taxonomy.</title>
        <authorList>
            <person name="Pan X."/>
        </authorList>
    </citation>
    <scope>NUCLEOTIDE SEQUENCE</scope>
    <source>
        <strain evidence="5">B2012</strain>
    </source>
</reference>
<dbReference type="PANTHER" id="PTHR47514:SF1">
    <property type="entry name" value="TRANSKETOLASE N-TERMINAL SECTION-RELATED"/>
    <property type="match status" value="1"/>
</dbReference>
<evidence type="ECO:0000256" key="3">
    <source>
        <dbReference type="ARBA" id="ARBA00023052"/>
    </source>
</evidence>
<evidence type="ECO:0000256" key="1">
    <source>
        <dbReference type="ARBA" id="ARBA00001964"/>
    </source>
</evidence>
<organism evidence="5 6">
    <name type="scientific">Acuticoccus mangrovi</name>
    <dbReference type="NCBI Taxonomy" id="2796142"/>
    <lineage>
        <taxon>Bacteria</taxon>
        <taxon>Pseudomonadati</taxon>
        <taxon>Pseudomonadota</taxon>
        <taxon>Alphaproteobacteria</taxon>
        <taxon>Hyphomicrobiales</taxon>
        <taxon>Amorphaceae</taxon>
        <taxon>Acuticoccus</taxon>
    </lineage>
</organism>
<comment type="similarity">
    <text evidence="2">Belongs to the transketolase family.</text>
</comment>
<dbReference type="InterPro" id="IPR029061">
    <property type="entry name" value="THDP-binding"/>
</dbReference>
<proteinExistence type="inferred from homology"/>
<dbReference type="RefSeq" id="WP_198880579.1">
    <property type="nucleotide sequence ID" value="NZ_JAEKJA010000002.1"/>
</dbReference>
<comment type="cofactor">
    <cofactor evidence="1">
        <name>thiamine diphosphate</name>
        <dbReference type="ChEBI" id="CHEBI:58937"/>
    </cofactor>
</comment>
<feature type="domain" description="Transketolase N-terminal" evidence="4">
    <location>
        <begin position="28"/>
        <end position="282"/>
    </location>
</feature>
<sequence>MSIAQAHPPETGPANFAFLNADELAAEAKVVRRNVLTTIQAAGIGHVGGDMSVTDILVTLFFGVMKLDPAHPDMVDRDRFILSKGHCAASLYSVLARRGFIEESALATFAKPLSALNGHPNRRKVPGVEANTGPLGHGLPIAVGTAIGAGIRGLDYRAFVVTGDGELQEGSNWEAAMYAGHRKLSNLTAIVDRNRLQQGARTADTNELSRLGDKFDAFGWEVREIDGHDYTQLLDALGRPGEGKPVFVLANTTKGRGVSFMEDRVEWHHKVPSDAEVVEALKELA</sequence>
<dbReference type="AlphaFoldDB" id="A0A934MBY6"/>
<name>A0A934MBY6_9HYPH</name>
<dbReference type="Proteomes" id="UP000609531">
    <property type="component" value="Unassembled WGS sequence"/>
</dbReference>
<accession>A0A934MBY6</accession>
<dbReference type="PANTHER" id="PTHR47514">
    <property type="entry name" value="TRANSKETOLASE N-TERMINAL SECTION-RELATED"/>
    <property type="match status" value="1"/>
</dbReference>
<dbReference type="SUPFAM" id="SSF52518">
    <property type="entry name" value="Thiamin diphosphate-binding fold (THDP-binding)"/>
    <property type="match status" value="1"/>
</dbReference>
<evidence type="ECO:0000313" key="5">
    <source>
        <dbReference type="EMBL" id="MBJ3774672.1"/>
    </source>
</evidence>
<dbReference type="Pfam" id="PF00456">
    <property type="entry name" value="Transketolase_N"/>
    <property type="match status" value="1"/>
</dbReference>
<keyword evidence="6" id="KW-1185">Reference proteome</keyword>
<comment type="caution">
    <text evidence="5">The sequence shown here is derived from an EMBL/GenBank/DDBJ whole genome shotgun (WGS) entry which is preliminary data.</text>
</comment>
<gene>
    <name evidence="5" type="ORF">JCR33_03185</name>
</gene>
<keyword evidence="3" id="KW-0786">Thiamine pyrophosphate</keyword>
<evidence type="ECO:0000256" key="2">
    <source>
        <dbReference type="ARBA" id="ARBA00007131"/>
    </source>
</evidence>